<gene>
    <name evidence="1" type="ORF">H7B67_04150</name>
</gene>
<evidence type="ECO:0000313" key="1">
    <source>
        <dbReference type="EMBL" id="MBB6633294.1"/>
    </source>
</evidence>
<organism evidence="1 2">
    <name type="scientific">Cohnella thailandensis</name>
    <dbReference type="NCBI Taxonomy" id="557557"/>
    <lineage>
        <taxon>Bacteria</taxon>
        <taxon>Bacillati</taxon>
        <taxon>Bacillota</taxon>
        <taxon>Bacilli</taxon>
        <taxon>Bacillales</taxon>
        <taxon>Paenibacillaceae</taxon>
        <taxon>Cohnella</taxon>
    </lineage>
</organism>
<name>A0A841SMX2_9BACL</name>
<comment type="caution">
    <text evidence="1">The sequence shown here is derived from an EMBL/GenBank/DDBJ whole genome shotgun (WGS) entry which is preliminary data.</text>
</comment>
<accession>A0A841SMX2</accession>
<dbReference type="AlphaFoldDB" id="A0A841SMX2"/>
<proteinExistence type="predicted"/>
<dbReference type="RefSeq" id="WP_185118540.1">
    <property type="nucleotide sequence ID" value="NZ_JACJVQ010000004.1"/>
</dbReference>
<dbReference type="EMBL" id="JACJVQ010000004">
    <property type="protein sequence ID" value="MBB6633294.1"/>
    <property type="molecule type" value="Genomic_DNA"/>
</dbReference>
<keyword evidence="2" id="KW-1185">Reference proteome</keyword>
<evidence type="ECO:0000313" key="2">
    <source>
        <dbReference type="Proteomes" id="UP000535838"/>
    </source>
</evidence>
<dbReference type="Proteomes" id="UP000535838">
    <property type="component" value="Unassembled WGS sequence"/>
</dbReference>
<protein>
    <submittedName>
        <fullName evidence="1">Uncharacterized protein</fullName>
    </submittedName>
</protein>
<sequence>MEETKERALLKLKTEIDNDISKIVGYAKECTSVELYFLIYLLRNVRILRLNPSDHPPFRAVYISAVTAVYEEALKYSIQLVYKYGNHAPSIEEEGLPRFNNPLSIAVHKTASILNSKFETTSFFELFDIKLNGDQDRYAEINMKALFENDDVKKFFDYFLRIDLSSQKETLRTLNDHLEHFRSEFDGVSDLFRAEFGVTFETYIRFYYYIGNKLLRKLTEFFASAPKLENGNMAPFALSSILMFTPHIMISEKEITDALGEKIRPLINRLILSPEEINEKELRFYALNRKPLLRAITGHLIVSPELFLDGLFTNTHYSFLEGKHKEAYKAKTSDLFLERIINISRKFGYRVLRRNLELFEGKQQIGDLDIVLRNRDGHTLLIEAKKHSLPLEVYFKNVQAVADRLSYLHKDWEKKVNRRIAHLSSNYSRYKIEKSFAYIIVTKNPEIISHYSNLMCLTIEELEVYLSSGNLTLSFNDVFNIMNRQSELNEAELEMIRQEDLTSFI</sequence>
<reference evidence="1 2" key="1">
    <citation type="submission" date="2020-08" db="EMBL/GenBank/DDBJ databases">
        <title>Cohnella phylogeny.</title>
        <authorList>
            <person name="Dunlap C."/>
        </authorList>
    </citation>
    <scope>NUCLEOTIDE SEQUENCE [LARGE SCALE GENOMIC DNA]</scope>
    <source>
        <strain evidence="1 2">DSM 25241</strain>
    </source>
</reference>